<dbReference type="Proteomes" id="UP000663942">
    <property type="component" value="Chromosome"/>
</dbReference>
<evidence type="ECO:0000256" key="1">
    <source>
        <dbReference type="ARBA" id="ARBA00023015"/>
    </source>
</evidence>
<proteinExistence type="predicted"/>
<sequence>MDEVRRGMAAGALVSGDPLPSVRQLAASLKVNPNTVAQAYRELEREGLAYVQRGQGTFVGSARQIDDDRTALAHELAQRSLVEAARLGLNTEQFIQAIRSVDSSKAPLK</sequence>
<keyword evidence="2" id="KW-0238">DNA-binding</keyword>
<keyword evidence="1" id="KW-0805">Transcription regulation</keyword>
<accession>A0ABX7SSN4</accession>
<dbReference type="InterPro" id="IPR036388">
    <property type="entry name" value="WH-like_DNA-bd_sf"/>
</dbReference>
<protein>
    <submittedName>
        <fullName evidence="5">GntR family transcriptional regulator</fullName>
    </submittedName>
</protein>
<evidence type="ECO:0000256" key="3">
    <source>
        <dbReference type="ARBA" id="ARBA00023163"/>
    </source>
</evidence>
<dbReference type="Pfam" id="PF00392">
    <property type="entry name" value="GntR"/>
    <property type="match status" value="1"/>
</dbReference>
<evidence type="ECO:0000259" key="4">
    <source>
        <dbReference type="PROSITE" id="PS50949"/>
    </source>
</evidence>
<evidence type="ECO:0000313" key="6">
    <source>
        <dbReference type="Proteomes" id="UP000663942"/>
    </source>
</evidence>
<dbReference type="InterPro" id="IPR000524">
    <property type="entry name" value="Tscrpt_reg_HTH_GntR"/>
</dbReference>
<dbReference type="InterPro" id="IPR036390">
    <property type="entry name" value="WH_DNA-bd_sf"/>
</dbReference>
<dbReference type="PANTHER" id="PTHR38445:SF9">
    <property type="entry name" value="HTH-TYPE TRANSCRIPTIONAL REPRESSOR YTRA"/>
    <property type="match status" value="1"/>
</dbReference>
<dbReference type="Gene3D" id="1.10.10.10">
    <property type="entry name" value="Winged helix-like DNA-binding domain superfamily/Winged helix DNA-binding domain"/>
    <property type="match status" value="1"/>
</dbReference>
<dbReference type="EMBL" id="CP062006">
    <property type="protein sequence ID" value="QTC89448.1"/>
    <property type="molecule type" value="Genomic_DNA"/>
</dbReference>
<reference evidence="5 6" key="1">
    <citation type="submission" date="2020-09" db="EMBL/GenBank/DDBJ databases">
        <title>Brevundimonas sp. LVF1 isolated from an oligotrophic pond in Goettingen, Germany.</title>
        <authorList>
            <person name="Friedrich I."/>
            <person name="Klassen A."/>
            <person name="Neubauer H."/>
            <person name="Schneider D."/>
            <person name="Hertel R."/>
            <person name="Daniel R."/>
        </authorList>
    </citation>
    <scope>NUCLEOTIDE SEQUENCE [LARGE SCALE GENOMIC DNA]</scope>
    <source>
        <strain evidence="5 6">LVF1</strain>
    </source>
</reference>
<keyword evidence="3" id="KW-0804">Transcription</keyword>
<evidence type="ECO:0000256" key="2">
    <source>
        <dbReference type="ARBA" id="ARBA00023125"/>
    </source>
</evidence>
<dbReference type="PROSITE" id="PS50949">
    <property type="entry name" value="HTH_GNTR"/>
    <property type="match status" value="1"/>
</dbReference>
<name>A0ABX7SSN4_9CAUL</name>
<keyword evidence="6" id="KW-1185">Reference proteome</keyword>
<evidence type="ECO:0000313" key="5">
    <source>
        <dbReference type="EMBL" id="QTC89448.1"/>
    </source>
</evidence>
<dbReference type="CDD" id="cd07377">
    <property type="entry name" value="WHTH_GntR"/>
    <property type="match status" value="1"/>
</dbReference>
<dbReference type="PANTHER" id="PTHR38445">
    <property type="entry name" value="HTH-TYPE TRANSCRIPTIONAL REPRESSOR YTRA"/>
    <property type="match status" value="1"/>
</dbReference>
<organism evidence="5 6">
    <name type="scientific">Brevundimonas pondensis</name>
    <dbReference type="NCBI Taxonomy" id="2774189"/>
    <lineage>
        <taxon>Bacteria</taxon>
        <taxon>Pseudomonadati</taxon>
        <taxon>Pseudomonadota</taxon>
        <taxon>Alphaproteobacteria</taxon>
        <taxon>Caulobacterales</taxon>
        <taxon>Caulobacteraceae</taxon>
        <taxon>Brevundimonas</taxon>
    </lineage>
</organism>
<gene>
    <name evidence="5" type="ORF">IFE19_04085</name>
</gene>
<feature type="domain" description="HTH gntR-type" evidence="4">
    <location>
        <begin position="1"/>
        <end position="62"/>
    </location>
</feature>
<dbReference type="SUPFAM" id="SSF46785">
    <property type="entry name" value="Winged helix' DNA-binding domain"/>
    <property type="match status" value="1"/>
</dbReference>
<dbReference type="SMART" id="SM00345">
    <property type="entry name" value="HTH_GNTR"/>
    <property type="match status" value="1"/>
</dbReference>